<proteinExistence type="predicted"/>
<protein>
    <submittedName>
        <fullName evidence="1">Uncharacterized protein</fullName>
    </submittedName>
</protein>
<name>X1IUF5_9ZZZZ</name>
<evidence type="ECO:0000313" key="1">
    <source>
        <dbReference type="EMBL" id="GAH86041.1"/>
    </source>
</evidence>
<dbReference type="EMBL" id="BARU01045243">
    <property type="protein sequence ID" value="GAH86041.1"/>
    <property type="molecule type" value="Genomic_DNA"/>
</dbReference>
<dbReference type="AlphaFoldDB" id="X1IUF5"/>
<sequence>MKIEVGTQPVDLYDSVSQTFLKRNISGTAVFNIMSDSAMVLVLTPAGEKVSYQKGKMIIDGVVVDYRHSGKNKKVKK</sequence>
<reference evidence="1" key="1">
    <citation type="journal article" date="2014" name="Front. Microbiol.">
        <title>High frequency of phylogenetically diverse reductive dehalogenase-homologous genes in deep subseafloor sedimentary metagenomes.</title>
        <authorList>
            <person name="Kawai M."/>
            <person name="Futagami T."/>
            <person name="Toyoda A."/>
            <person name="Takaki Y."/>
            <person name="Nishi S."/>
            <person name="Hori S."/>
            <person name="Arai W."/>
            <person name="Tsubouchi T."/>
            <person name="Morono Y."/>
            <person name="Uchiyama I."/>
            <person name="Ito T."/>
            <person name="Fujiyama A."/>
            <person name="Inagaki F."/>
            <person name="Takami H."/>
        </authorList>
    </citation>
    <scope>NUCLEOTIDE SEQUENCE</scope>
    <source>
        <strain evidence="1">Expedition CK06-06</strain>
    </source>
</reference>
<gene>
    <name evidence="1" type="ORF">S03H2_68732</name>
</gene>
<accession>X1IUF5</accession>
<organism evidence="1">
    <name type="scientific">marine sediment metagenome</name>
    <dbReference type="NCBI Taxonomy" id="412755"/>
    <lineage>
        <taxon>unclassified sequences</taxon>
        <taxon>metagenomes</taxon>
        <taxon>ecological metagenomes</taxon>
    </lineage>
</organism>
<comment type="caution">
    <text evidence="1">The sequence shown here is derived from an EMBL/GenBank/DDBJ whole genome shotgun (WGS) entry which is preliminary data.</text>
</comment>